<evidence type="ECO:0000313" key="8">
    <source>
        <dbReference type="Proteomes" id="UP000006038"/>
    </source>
</evidence>
<dbReference type="eggNOG" id="KOG0800">
    <property type="taxonomic scope" value="Eukaryota"/>
</dbReference>
<dbReference type="PANTHER" id="PTHR45931:SF23">
    <property type="entry name" value="OS12G0134500 PROTEIN"/>
    <property type="match status" value="1"/>
</dbReference>
<sequence>MEEGTPFENLLTLLEAYQRLGGGSSDGAGDHRQGNGGGDMEVEDEESEDLVQYARFLLANRDVGHGRHHLDDEEDSGEGFDQLVAEVPPNGGDDDAAFTMGAAGEAHDHDYEDTVIVGSSSGSLLPSDDELIPPGAGSGNGDDGAHGQATADQLEWEEVRRLLRIHGGRLLFPPRAQHRLNTQSLLLGAAEFVAAHRAGKRPASAAAVAALEKRKHVGGQAAAASPSAAAQCVICMENYEVGDDLSVMPCSDKHSFHQRCLAEWLARSRLCPLCRKELTDDDDDKFAP</sequence>
<dbReference type="GO" id="GO:0005634">
    <property type="term" value="C:nucleus"/>
    <property type="evidence" value="ECO:0007669"/>
    <property type="project" value="TreeGrafter"/>
</dbReference>
<dbReference type="Proteomes" id="UP000006038">
    <property type="component" value="Chromosome 11"/>
</dbReference>
<dbReference type="EnsemblPlants" id="OB11G12520.1">
    <property type="protein sequence ID" value="OB11G12520.1"/>
    <property type="gene ID" value="OB11G12520"/>
</dbReference>
<evidence type="ECO:0000256" key="3">
    <source>
        <dbReference type="ARBA" id="ARBA00022833"/>
    </source>
</evidence>
<dbReference type="InterPro" id="IPR013083">
    <property type="entry name" value="Znf_RING/FYVE/PHD"/>
</dbReference>
<dbReference type="Gene3D" id="3.30.40.10">
    <property type="entry name" value="Zinc/RING finger domain, C3HC4 (zinc finger)"/>
    <property type="match status" value="1"/>
</dbReference>
<dbReference type="GO" id="GO:0061630">
    <property type="term" value="F:ubiquitin protein ligase activity"/>
    <property type="evidence" value="ECO:0007669"/>
    <property type="project" value="TreeGrafter"/>
</dbReference>
<evidence type="ECO:0000256" key="2">
    <source>
        <dbReference type="ARBA" id="ARBA00022771"/>
    </source>
</evidence>
<name>J3N616_ORYBR</name>
<protein>
    <recommendedName>
        <fullName evidence="6">RING-type domain-containing protein</fullName>
    </recommendedName>
</protein>
<dbReference type="SMART" id="SM01197">
    <property type="entry name" value="FANCL_C"/>
    <property type="match status" value="1"/>
</dbReference>
<dbReference type="SMART" id="SM00184">
    <property type="entry name" value="RING"/>
    <property type="match status" value="1"/>
</dbReference>
<dbReference type="STRING" id="4533.J3N616"/>
<dbReference type="PANTHER" id="PTHR45931">
    <property type="entry name" value="SI:CH211-59O9.10"/>
    <property type="match status" value="1"/>
</dbReference>
<dbReference type="GeneID" id="102706981"/>
<evidence type="ECO:0000256" key="5">
    <source>
        <dbReference type="SAM" id="MobiDB-lite"/>
    </source>
</evidence>
<dbReference type="RefSeq" id="XP_006663210.1">
    <property type="nucleotide sequence ID" value="XM_006663147.1"/>
</dbReference>
<dbReference type="HOGENOM" id="CLU_925498_0_0_1"/>
<organism evidence="7">
    <name type="scientific">Oryza brachyantha</name>
    <name type="common">malo sina</name>
    <dbReference type="NCBI Taxonomy" id="4533"/>
    <lineage>
        <taxon>Eukaryota</taxon>
        <taxon>Viridiplantae</taxon>
        <taxon>Streptophyta</taxon>
        <taxon>Embryophyta</taxon>
        <taxon>Tracheophyta</taxon>
        <taxon>Spermatophyta</taxon>
        <taxon>Magnoliopsida</taxon>
        <taxon>Liliopsida</taxon>
        <taxon>Poales</taxon>
        <taxon>Poaceae</taxon>
        <taxon>BOP clade</taxon>
        <taxon>Oryzoideae</taxon>
        <taxon>Oryzeae</taxon>
        <taxon>Oryzinae</taxon>
        <taxon>Oryza</taxon>
    </lineage>
</organism>
<evidence type="ECO:0000256" key="1">
    <source>
        <dbReference type="ARBA" id="ARBA00022723"/>
    </source>
</evidence>
<feature type="region of interest" description="Disordered" evidence="5">
    <location>
        <begin position="18"/>
        <end position="47"/>
    </location>
</feature>
<feature type="region of interest" description="Disordered" evidence="5">
    <location>
        <begin position="119"/>
        <end position="150"/>
    </location>
</feature>
<accession>J3N616</accession>
<dbReference type="AlphaFoldDB" id="J3N616"/>
<dbReference type="OMA" id="AAQCVIC"/>
<reference evidence="7" key="2">
    <citation type="submission" date="2013-04" db="UniProtKB">
        <authorList>
            <consortium name="EnsemblPlants"/>
        </authorList>
    </citation>
    <scope>IDENTIFICATION</scope>
</reference>
<dbReference type="Gramene" id="OB11G12520.1">
    <property type="protein sequence ID" value="OB11G12520.1"/>
    <property type="gene ID" value="OB11G12520"/>
</dbReference>
<keyword evidence="3" id="KW-0862">Zinc</keyword>
<dbReference type="SUPFAM" id="SSF57850">
    <property type="entry name" value="RING/U-box"/>
    <property type="match status" value="1"/>
</dbReference>
<dbReference type="InterPro" id="IPR001841">
    <property type="entry name" value="Znf_RING"/>
</dbReference>
<proteinExistence type="predicted"/>
<keyword evidence="2 4" id="KW-0863">Zinc-finger</keyword>
<dbReference type="FunFam" id="3.30.40.10:FF:000727">
    <property type="entry name" value="Zinc finger, C3HC4 type family protein, expressed"/>
    <property type="match status" value="1"/>
</dbReference>
<reference evidence="7" key="1">
    <citation type="journal article" date="2013" name="Nat. Commun.">
        <title>Whole-genome sequencing of Oryza brachyantha reveals mechanisms underlying Oryza genome evolution.</title>
        <authorList>
            <person name="Chen J."/>
            <person name="Huang Q."/>
            <person name="Gao D."/>
            <person name="Wang J."/>
            <person name="Lang Y."/>
            <person name="Liu T."/>
            <person name="Li B."/>
            <person name="Bai Z."/>
            <person name="Luis Goicoechea J."/>
            <person name="Liang C."/>
            <person name="Chen C."/>
            <person name="Zhang W."/>
            <person name="Sun S."/>
            <person name="Liao Y."/>
            <person name="Zhang X."/>
            <person name="Yang L."/>
            <person name="Song C."/>
            <person name="Wang M."/>
            <person name="Shi J."/>
            <person name="Liu G."/>
            <person name="Liu J."/>
            <person name="Zhou H."/>
            <person name="Zhou W."/>
            <person name="Yu Q."/>
            <person name="An N."/>
            <person name="Chen Y."/>
            <person name="Cai Q."/>
            <person name="Wang B."/>
            <person name="Liu B."/>
            <person name="Min J."/>
            <person name="Huang Y."/>
            <person name="Wu H."/>
            <person name="Li Z."/>
            <person name="Zhang Y."/>
            <person name="Yin Y."/>
            <person name="Song W."/>
            <person name="Jiang J."/>
            <person name="Jackson S.A."/>
            <person name="Wing R.A."/>
            <person name="Wang J."/>
            <person name="Chen M."/>
        </authorList>
    </citation>
    <scope>NUCLEOTIDE SEQUENCE [LARGE SCALE GENOMIC DNA]</scope>
    <source>
        <strain evidence="7">cv. IRGC 101232</strain>
    </source>
</reference>
<dbReference type="OrthoDB" id="696294at2759"/>
<dbReference type="InterPro" id="IPR051834">
    <property type="entry name" value="RING_finger_E3_ligase"/>
</dbReference>
<dbReference type="GO" id="GO:0006511">
    <property type="term" value="P:ubiquitin-dependent protein catabolic process"/>
    <property type="evidence" value="ECO:0007669"/>
    <property type="project" value="TreeGrafter"/>
</dbReference>
<dbReference type="InterPro" id="IPR011016">
    <property type="entry name" value="Znf_RING-CH"/>
</dbReference>
<gene>
    <name evidence="7" type="primary">LOC102706981</name>
</gene>
<dbReference type="Pfam" id="PF13639">
    <property type="entry name" value="zf-RING_2"/>
    <property type="match status" value="1"/>
</dbReference>
<dbReference type="PROSITE" id="PS50089">
    <property type="entry name" value="ZF_RING_2"/>
    <property type="match status" value="1"/>
</dbReference>
<feature type="domain" description="RING-type" evidence="6">
    <location>
        <begin position="232"/>
        <end position="275"/>
    </location>
</feature>
<evidence type="ECO:0000313" key="7">
    <source>
        <dbReference type="EnsemblPlants" id="OB11G12520.1"/>
    </source>
</evidence>
<dbReference type="KEGG" id="obr:102706981"/>
<evidence type="ECO:0000256" key="4">
    <source>
        <dbReference type="PROSITE-ProRule" id="PRU00175"/>
    </source>
</evidence>
<dbReference type="SMART" id="SM00744">
    <property type="entry name" value="RINGv"/>
    <property type="match status" value="1"/>
</dbReference>
<evidence type="ECO:0000259" key="6">
    <source>
        <dbReference type="PROSITE" id="PS50089"/>
    </source>
</evidence>
<keyword evidence="8" id="KW-1185">Reference proteome</keyword>
<dbReference type="GO" id="GO:0008270">
    <property type="term" value="F:zinc ion binding"/>
    <property type="evidence" value="ECO:0007669"/>
    <property type="project" value="UniProtKB-KW"/>
</dbReference>
<keyword evidence="1" id="KW-0479">Metal-binding</keyword>